<feature type="disulfide bond" evidence="2">
    <location>
        <begin position="65"/>
        <end position="80"/>
    </location>
</feature>
<dbReference type="CDD" id="cd00112">
    <property type="entry name" value="LDLa"/>
    <property type="match status" value="2"/>
</dbReference>
<dbReference type="Pfam" id="PF00188">
    <property type="entry name" value="CAP"/>
    <property type="match status" value="1"/>
</dbReference>
<feature type="disulfide bond" evidence="2">
    <location>
        <begin position="122"/>
        <end position="137"/>
    </location>
</feature>
<name>A0ABM0GRG9_SACKO</name>
<reference evidence="6" key="1">
    <citation type="submission" date="2025-08" db="UniProtKB">
        <authorList>
            <consortium name="RefSeq"/>
        </authorList>
    </citation>
    <scope>IDENTIFICATION</scope>
    <source>
        <tissue evidence="6">Testes</tissue>
    </source>
</reference>
<dbReference type="InterPro" id="IPR014044">
    <property type="entry name" value="CAP_dom"/>
</dbReference>
<dbReference type="CDD" id="cd05382">
    <property type="entry name" value="CAP_GAPR1-like"/>
    <property type="match status" value="1"/>
</dbReference>
<feature type="signal peptide" evidence="3">
    <location>
        <begin position="1"/>
        <end position="17"/>
    </location>
</feature>
<dbReference type="InterPro" id="IPR002172">
    <property type="entry name" value="LDrepeatLR_classA_rpt"/>
</dbReference>
<dbReference type="InterPro" id="IPR035940">
    <property type="entry name" value="CAP_sf"/>
</dbReference>
<dbReference type="InterPro" id="IPR001283">
    <property type="entry name" value="CRISP-related"/>
</dbReference>
<accession>A0ABM0GRG9</accession>
<evidence type="ECO:0000313" key="6">
    <source>
        <dbReference type="RefSeq" id="XP_002735699.1"/>
    </source>
</evidence>
<comment type="caution">
    <text evidence="2">Lacks conserved residue(s) required for the propagation of feature annotation.</text>
</comment>
<dbReference type="InterPro" id="IPR023415">
    <property type="entry name" value="LDLR_class-A_CS"/>
</dbReference>
<dbReference type="InterPro" id="IPR034113">
    <property type="entry name" value="SCP_GAPR1-like"/>
</dbReference>
<protein>
    <submittedName>
        <fullName evidence="6">Low-density lipoprotein receptor-related protein 1B-like</fullName>
    </submittedName>
</protein>
<organism evidence="5 6">
    <name type="scientific">Saccoglossus kowalevskii</name>
    <name type="common">Acorn worm</name>
    <dbReference type="NCBI Taxonomy" id="10224"/>
    <lineage>
        <taxon>Eukaryota</taxon>
        <taxon>Metazoa</taxon>
        <taxon>Hemichordata</taxon>
        <taxon>Enteropneusta</taxon>
        <taxon>Harrimaniidae</taxon>
        <taxon>Saccoglossus</taxon>
    </lineage>
</organism>
<evidence type="ECO:0000256" key="2">
    <source>
        <dbReference type="PROSITE-ProRule" id="PRU00124"/>
    </source>
</evidence>
<keyword evidence="1 2" id="KW-1015">Disulfide bond</keyword>
<dbReference type="SUPFAM" id="SSF57424">
    <property type="entry name" value="LDL receptor-like module"/>
    <property type="match status" value="3"/>
</dbReference>
<feature type="chain" id="PRO_5047393397" evidence="3">
    <location>
        <begin position="18"/>
        <end position="378"/>
    </location>
</feature>
<evidence type="ECO:0000259" key="4">
    <source>
        <dbReference type="SMART" id="SM00198"/>
    </source>
</evidence>
<dbReference type="PRINTS" id="PR00261">
    <property type="entry name" value="LDLRECEPTOR"/>
</dbReference>
<dbReference type="SMART" id="SM00198">
    <property type="entry name" value="SCP"/>
    <property type="match status" value="1"/>
</dbReference>
<dbReference type="GeneID" id="100376522"/>
<dbReference type="Proteomes" id="UP000694865">
    <property type="component" value="Unplaced"/>
</dbReference>
<dbReference type="PROSITE" id="PS50068">
    <property type="entry name" value="LDLRA_2"/>
    <property type="match status" value="3"/>
</dbReference>
<dbReference type="SMART" id="SM00192">
    <property type="entry name" value="LDLa"/>
    <property type="match status" value="3"/>
</dbReference>
<keyword evidence="3" id="KW-0732">Signal</keyword>
<sequence>MQFILLIVWMLVFNAESSPKVFAENDRARRASGVKYNEKCALYHGPKYSLSCADGSGCLGEDLLCDNFKNCPDGSDEYGCQGEEQPLRSGAKYSEECALKYGIEYSYICADDSVCLTESVLCDNFENCPDGSDEFGCHGERPDPWNNEDEPKDGKPYEFNQCRLVFPGTQLKCVGENRCVADSDVCDGFQNCKNNGDELDCGYGVRDENWCVKPYQQGVSEGGWYFLKEQMWEAHNYYRCIHGVPPIHWDDVIAMEAQALADEIAVSQRIGQPSEKYGINQAMKQLHLKEQYTGLGFVKLWYDEIEFYDFEHPSYSDQYAHFTQVVWMESAEVGCGIAEGAGSRDQYITYWTVCLYTPPGNTPRNSERAFARNVQPLL</sequence>
<feature type="disulfide bond" evidence="2">
    <location>
        <begin position="186"/>
        <end position="201"/>
    </location>
</feature>
<dbReference type="SUPFAM" id="SSF55797">
    <property type="entry name" value="PR-1-like"/>
    <property type="match status" value="1"/>
</dbReference>
<dbReference type="Gene3D" id="4.10.400.10">
    <property type="entry name" value="Low-density Lipoprotein Receptor"/>
    <property type="match status" value="3"/>
</dbReference>
<evidence type="ECO:0000256" key="3">
    <source>
        <dbReference type="SAM" id="SignalP"/>
    </source>
</evidence>
<dbReference type="Gene3D" id="3.40.33.10">
    <property type="entry name" value="CAP"/>
    <property type="match status" value="1"/>
</dbReference>
<dbReference type="PANTHER" id="PTHR10334">
    <property type="entry name" value="CYSTEINE-RICH SECRETORY PROTEIN-RELATED"/>
    <property type="match status" value="1"/>
</dbReference>
<keyword evidence="5" id="KW-1185">Reference proteome</keyword>
<dbReference type="PROSITE" id="PS01209">
    <property type="entry name" value="LDLRA_1"/>
    <property type="match status" value="1"/>
</dbReference>
<dbReference type="InterPro" id="IPR036055">
    <property type="entry name" value="LDL_receptor-like_sf"/>
</dbReference>
<feature type="domain" description="SCP" evidence="4">
    <location>
        <begin position="227"/>
        <end position="364"/>
    </location>
</feature>
<evidence type="ECO:0000313" key="5">
    <source>
        <dbReference type="Proteomes" id="UP000694865"/>
    </source>
</evidence>
<proteinExistence type="predicted"/>
<dbReference type="RefSeq" id="XP_002735699.1">
    <property type="nucleotide sequence ID" value="XM_002735653.2"/>
</dbReference>
<gene>
    <name evidence="6" type="primary">LOC100376522</name>
</gene>
<evidence type="ECO:0000256" key="1">
    <source>
        <dbReference type="ARBA" id="ARBA00023157"/>
    </source>
</evidence>